<dbReference type="NCBIfam" id="TIGR00233">
    <property type="entry name" value="trpS"/>
    <property type="match status" value="1"/>
</dbReference>
<dbReference type="Pfam" id="PF00579">
    <property type="entry name" value="tRNA-synt_1b"/>
    <property type="match status" value="1"/>
</dbReference>
<dbReference type="InterPro" id="IPR002306">
    <property type="entry name" value="Trp-tRNA-ligase"/>
</dbReference>
<dbReference type="Gene3D" id="1.10.240.10">
    <property type="entry name" value="Tyrosyl-Transfer RNA Synthetase"/>
    <property type="match status" value="1"/>
</dbReference>
<evidence type="ECO:0000256" key="1">
    <source>
        <dbReference type="ARBA" id="ARBA00005594"/>
    </source>
</evidence>
<dbReference type="Proteomes" id="UP000179113">
    <property type="component" value="Unassembled WGS sequence"/>
</dbReference>
<keyword evidence="5 10" id="KW-0067">ATP-binding</keyword>
<evidence type="ECO:0000256" key="3">
    <source>
        <dbReference type="ARBA" id="ARBA00022598"/>
    </source>
</evidence>
<accession>A0A1F4WK51</accession>
<comment type="caution">
    <text evidence="11">The sequence shown here is derived from an EMBL/GenBank/DDBJ whole genome shotgun (WGS) entry which is preliminary data.</text>
</comment>
<dbReference type="PRINTS" id="PR01039">
    <property type="entry name" value="TRNASYNTHTRP"/>
</dbReference>
<dbReference type="EMBL" id="MEWA01000017">
    <property type="protein sequence ID" value="OGC69797.1"/>
    <property type="molecule type" value="Genomic_DNA"/>
</dbReference>
<dbReference type="GO" id="GO:0004830">
    <property type="term" value="F:tryptophan-tRNA ligase activity"/>
    <property type="evidence" value="ECO:0007669"/>
    <property type="project" value="UniProtKB-UniRule"/>
</dbReference>
<dbReference type="GO" id="GO:0005524">
    <property type="term" value="F:ATP binding"/>
    <property type="evidence" value="ECO:0007669"/>
    <property type="project" value="UniProtKB-KW"/>
</dbReference>
<dbReference type="PANTHER" id="PTHR43766">
    <property type="entry name" value="TRYPTOPHAN--TRNA LIGASE, MITOCHONDRIAL"/>
    <property type="match status" value="1"/>
</dbReference>
<dbReference type="PANTHER" id="PTHR43766:SF1">
    <property type="entry name" value="TRYPTOPHAN--TRNA LIGASE, MITOCHONDRIAL"/>
    <property type="match status" value="1"/>
</dbReference>
<proteinExistence type="inferred from homology"/>
<dbReference type="GO" id="GO:0005829">
    <property type="term" value="C:cytosol"/>
    <property type="evidence" value="ECO:0007669"/>
    <property type="project" value="TreeGrafter"/>
</dbReference>
<comment type="catalytic activity">
    <reaction evidence="8">
        <text>tRNA(Trp) + L-tryptophan + ATP = L-tryptophyl-tRNA(Trp) + AMP + diphosphate + H(+)</text>
        <dbReference type="Rhea" id="RHEA:24080"/>
        <dbReference type="Rhea" id="RHEA-COMP:9671"/>
        <dbReference type="Rhea" id="RHEA-COMP:9705"/>
        <dbReference type="ChEBI" id="CHEBI:15378"/>
        <dbReference type="ChEBI" id="CHEBI:30616"/>
        <dbReference type="ChEBI" id="CHEBI:33019"/>
        <dbReference type="ChEBI" id="CHEBI:57912"/>
        <dbReference type="ChEBI" id="CHEBI:78442"/>
        <dbReference type="ChEBI" id="CHEBI:78535"/>
        <dbReference type="ChEBI" id="CHEBI:456215"/>
        <dbReference type="EC" id="6.1.1.2"/>
    </reaction>
</comment>
<dbReference type="InterPro" id="IPR014729">
    <property type="entry name" value="Rossmann-like_a/b/a_fold"/>
</dbReference>
<evidence type="ECO:0000256" key="9">
    <source>
        <dbReference type="NCBIfam" id="TIGR00233"/>
    </source>
</evidence>
<dbReference type="InterPro" id="IPR002305">
    <property type="entry name" value="aa-tRNA-synth_Ic"/>
</dbReference>
<gene>
    <name evidence="11" type="ORF">A2415_05000</name>
</gene>
<comment type="similarity">
    <text evidence="1 10">Belongs to the class-I aminoacyl-tRNA synthetase family.</text>
</comment>
<evidence type="ECO:0000313" key="11">
    <source>
        <dbReference type="EMBL" id="OGC69797.1"/>
    </source>
</evidence>
<evidence type="ECO:0000256" key="8">
    <source>
        <dbReference type="ARBA" id="ARBA00049929"/>
    </source>
</evidence>
<keyword evidence="7 10" id="KW-0030">Aminoacyl-tRNA synthetase</keyword>
<protein>
    <recommendedName>
        <fullName evidence="2 9">Tryptophan--tRNA ligase</fullName>
        <ecNumber evidence="2 9">6.1.1.2</ecNumber>
    </recommendedName>
</protein>
<keyword evidence="3 10" id="KW-0436">Ligase</keyword>
<reference evidence="11 12" key="1">
    <citation type="journal article" date="2016" name="Nat. Commun.">
        <title>Thousands of microbial genomes shed light on interconnected biogeochemical processes in an aquifer system.</title>
        <authorList>
            <person name="Anantharaman K."/>
            <person name="Brown C.T."/>
            <person name="Hug L.A."/>
            <person name="Sharon I."/>
            <person name="Castelle C.J."/>
            <person name="Probst A.J."/>
            <person name="Thomas B.C."/>
            <person name="Singh A."/>
            <person name="Wilkins M.J."/>
            <person name="Karaoz U."/>
            <person name="Brodie E.L."/>
            <person name="Williams K.H."/>
            <person name="Hubbard S.S."/>
            <person name="Banfield J.F."/>
        </authorList>
    </citation>
    <scope>NUCLEOTIDE SEQUENCE [LARGE SCALE GENOMIC DNA]</scope>
</reference>
<keyword evidence="6 10" id="KW-0648">Protein biosynthesis</keyword>
<dbReference type="Gene3D" id="3.40.50.620">
    <property type="entry name" value="HUPs"/>
    <property type="match status" value="1"/>
</dbReference>
<keyword evidence="4 10" id="KW-0547">Nucleotide-binding</keyword>
<dbReference type="SUPFAM" id="SSF52374">
    <property type="entry name" value="Nucleotidylyl transferase"/>
    <property type="match status" value="1"/>
</dbReference>
<dbReference type="EC" id="6.1.1.2" evidence="2 9"/>
<dbReference type="InterPro" id="IPR050203">
    <property type="entry name" value="Trp-tRNA_synthetase"/>
</dbReference>
<evidence type="ECO:0000256" key="5">
    <source>
        <dbReference type="ARBA" id="ARBA00022840"/>
    </source>
</evidence>
<evidence type="ECO:0000256" key="4">
    <source>
        <dbReference type="ARBA" id="ARBA00022741"/>
    </source>
</evidence>
<evidence type="ECO:0000313" key="12">
    <source>
        <dbReference type="Proteomes" id="UP000179113"/>
    </source>
</evidence>
<sequence length="335" mass="38306">MTTKKRILTGDNSTGKLHLGHYVGSLENRVKLQHEYETFILIADMHAYAYPKYVDKPEVVSQAVIDVATDDLAIGLDPRNVKIFVESGVPEIYELGIIFSMITSHARVMRNPTLKEELKVKDMGENYSLGFVNFPILQVADILCVKANLVPVGEDQIPHLEMTNEVVRKFNSTYGKTFEEIEPLVGRIKRLVGTDGNSKMTKSLGNTIYLSEDKDSLRKKVMSMYTDPSRLRATDPGKVEGNPVFMYHDAFNPNTKEVEDLKERYRTGKVGDVEVKEKLLNALEEFIAPIREKHAYYDKHRDEVIDIIKEGTKFTRIEAQKTLEDVREKMMLFRI</sequence>
<evidence type="ECO:0000256" key="7">
    <source>
        <dbReference type="ARBA" id="ARBA00023146"/>
    </source>
</evidence>
<dbReference type="CDD" id="cd00806">
    <property type="entry name" value="TrpRS_core"/>
    <property type="match status" value="1"/>
</dbReference>
<evidence type="ECO:0000256" key="2">
    <source>
        <dbReference type="ARBA" id="ARBA00013161"/>
    </source>
</evidence>
<evidence type="ECO:0000256" key="6">
    <source>
        <dbReference type="ARBA" id="ARBA00022917"/>
    </source>
</evidence>
<dbReference type="AlphaFoldDB" id="A0A1F4WK51"/>
<dbReference type="GO" id="GO:0006436">
    <property type="term" value="P:tryptophanyl-tRNA aminoacylation"/>
    <property type="evidence" value="ECO:0007669"/>
    <property type="project" value="UniProtKB-UniRule"/>
</dbReference>
<evidence type="ECO:0000256" key="10">
    <source>
        <dbReference type="RuleBase" id="RU363036"/>
    </source>
</evidence>
<dbReference type="FunFam" id="1.10.240.10:FF:000005">
    <property type="entry name" value="Tryptophan--tRNA ligase"/>
    <property type="match status" value="1"/>
</dbReference>
<organism evidence="11 12">
    <name type="scientific">candidate division WWE3 bacterium RIFOXYC1_FULL_39_7</name>
    <dbReference type="NCBI Taxonomy" id="1802643"/>
    <lineage>
        <taxon>Bacteria</taxon>
        <taxon>Katanobacteria</taxon>
    </lineage>
</organism>
<name>A0A1F4WK51_UNCKA</name>